<dbReference type="Proteomes" id="UP000007752">
    <property type="component" value="Chromosome 11"/>
</dbReference>
<evidence type="ECO:0000259" key="3">
    <source>
        <dbReference type="PROSITE" id="PS50144"/>
    </source>
</evidence>
<feature type="compositionally biased region" description="Basic and acidic residues" evidence="2">
    <location>
        <begin position="183"/>
        <end position="192"/>
    </location>
</feature>
<organism evidence="4">
    <name type="scientific">Oryza sativa subsp. japonica</name>
    <name type="common">Rice</name>
    <dbReference type="NCBI Taxonomy" id="39947"/>
    <lineage>
        <taxon>Eukaryota</taxon>
        <taxon>Viridiplantae</taxon>
        <taxon>Streptophyta</taxon>
        <taxon>Embryophyta</taxon>
        <taxon>Tracheophyta</taxon>
        <taxon>Spermatophyta</taxon>
        <taxon>Magnoliopsida</taxon>
        <taxon>Liliopsida</taxon>
        <taxon>Poales</taxon>
        <taxon>Poaceae</taxon>
        <taxon>BOP clade</taxon>
        <taxon>Oryzoideae</taxon>
        <taxon>Oryzeae</taxon>
        <taxon>Oryzinae</taxon>
        <taxon>Oryza</taxon>
        <taxon>Oryza sativa</taxon>
    </lineage>
</organism>
<feature type="domain" description="MATH" evidence="3">
    <location>
        <begin position="33"/>
        <end position="95"/>
    </location>
</feature>
<dbReference type="InterPro" id="IPR011333">
    <property type="entry name" value="SKP1/BTB/POZ_sf"/>
</dbReference>
<evidence type="ECO:0000313" key="4">
    <source>
        <dbReference type="EMBL" id="EEE52415.1"/>
    </source>
</evidence>
<protein>
    <recommendedName>
        <fullName evidence="3">MATH domain-containing protein</fullName>
    </recommendedName>
</protein>
<dbReference type="InterPro" id="IPR045005">
    <property type="entry name" value="BPM1-6"/>
</dbReference>
<feature type="region of interest" description="Disordered" evidence="2">
    <location>
        <begin position="183"/>
        <end position="205"/>
    </location>
</feature>
<dbReference type="SUPFAM" id="SSF49599">
    <property type="entry name" value="TRAF domain-like"/>
    <property type="match status" value="1"/>
</dbReference>
<dbReference type="GO" id="GO:0016567">
    <property type="term" value="P:protein ubiquitination"/>
    <property type="evidence" value="ECO:0007669"/>
    <property type="project" value="InterPro"/>
</dbReference>
<reference evidence="4" key="2">
    <citation type="submission" date="2008-12" db="EMBL/GenBank/DDBJ databases">
        <title>Improved gene annotation of the rice (Oryza sativa) genomes.</title>
        <authorList>
            <person name="Wang J."/>
            <person name="Li R."/>
            <person name="Fan W."/>
            <person name="Huang Q."/>
            <person name="Zhang J."/>
            <person name="Zhou Y."/>
            <person name="Hu Y."/>
            <person name="Zi S."/>
            <person name="Li J."/>
            <person name="Ni P."/>
            <person name="Zheng H."/>
            <person name="Zhang Y."/>
            <person name="Zhao M."/>
            <person name="Hao Q."/>
            <person name="McDermott J."/>
            <person name="Samudrala R."/>
            <person name="Kristiansen K."/>
            <person name="Wong G.K.-S."/>
        </authorList>
    </citation>
    <scope>NUCLEOTIDE SEQUENCE</scope>
</reference>
<comment type="pathway">
    <text evidence="1">Protein modification; protein ubiquitination.</text>
</comment>
<dbReference type="PANTHER" id="PTHR26379">
    <property type="entry name" value="BTB/POZ AND MATH DOMAIN-CONTAINING PROTEIN 1"/>
    <property type="match status" value="1"/>
</dbReference>
<dbReference type="SUPFAM" id="SSF54695">
    <property type="entry name" value="POZ domain"/>
    <property type="match status" value="1"/>
</dbReference>
<dbReference type="AlphaFoldDB" id="B9G8F0"/>
<accession>B9G8F0</accession>
<sequence>MAASSSAAASTSCAVAAEANGSTSTIVATTKPTGHHILKIDGYSRTKAMVAAGDSIDSSRFHAGDHAWRIRYYPNGTDRSNQNPDAISVMLELQDAAAGRNNGAAAAAAVKAKAELLGSSMKEHAARTIRVDDMKVPVFAALLYFVYTDELPEMEDDERTVIMAPHLLVPADRYDMDRLAEEGVRGQDGEAPRRRHGGDVAGVGRAPWLPAAQGGHLEVPRRVAAGEVEDGHGERGVPTCDHGFPLHSHGDCSCHARRKFGLASELTVEMRR</sequence>
<name>B9G8F0_ORYSJ</name>
<dbReference type="Gene3D" id="2.60.210.10">
    <property type="entry name" value="Apoptosis, Tumor Necrosis Factor Receptor Associated Protein 2, Chain A"/>
    <property type="match status" value="1"/>
</dbReference>
<evidence type="ECO:0000256" key="2">
    <source>
        <dbReference type="SAM" id="MobiDB-lite"/>
    </source>
</evidence>
<dbReference type="Gene3D" id="3.30.710.10">
    <property type="entry name" value="Potassium Channel Kv1.1, Chain A"/>
    <property type="match status" value="1"/>
</dbReference>
<dbReference type="CDD" id="cd00121">
    <property type="entry name" value="MATH"/>
    <property type="match status" value="1"/>
</dbReference>
<dbReference type="PROSITE" id="PS50144">
    <property type="entry name" value="MATH"/>
    <property type="match status" value="1"/>
</dbReference>
<dbReference type="EMBL" id="CM000148">
    <property type="protein sequence ID" value="EEE52415.1"/>
    <property type="molecule type" value="Genomic_DNA"/>
</dbReference>
<evidence type="ECO:0000256" key="1">
    <source>
        <dbReference type="ARBA" id="ARBA00004906"/>
    </source>
</evidence>
<proteinExistence type="predicted"/>
<reference evidence="4" key="1">
    <citation type="journal article" date="2005" name="PLoS Biol.">
        <title>The genomes of Oryza sativa: a history of duplications.</title>
        <authorList>
            <person name="Yu J."/>
            <person name="Wang J."/>
            <person name="Lin W."/>
            <person name="Li S."/>
            <person name="Li H."/>
            <person name="Zhou J."/>
            <person name="Ni P."/>
            <person name="Dong W."/>
            <person name="Hu S."/>
            <person name="Zeng C."/>
            <person name="Zhang J."/>
            <person name="Zhang Y."/>
            <person name="Li R."/>
            <person name="Xu Z."/>
            <person name="Li S."/>
            <person name="Li X."/>
            <person name="Zheng H."/>
            <person name="Cong L."/>
            <person name="Lin L."/>
            <person name="Yin J."/>
            <person name="Geng J."/>
            <person name="Li G."/>
            <person name="Shi J."/>
            <person name="Liu J."/>
            <person name="Lv H."/>
            <person name="Li J."/>
            <person name="Wang J."/>
            <person name="Deng Y."/>
            <person name="Ran L."/>
            <person name="Shi X."/>
            <person name="Wang X."/>
            <person name="Wu Q."/>
            <person name="Li C."/>
            <person name="Ren X."/>
            <person name="Wang J."/>
            <person name="Wang X."/>
            <person name="Li D."/>
            <person name="Liu D."/>
            <person name="Zhang X."/>
            <person name="Ji Z."/>
            <person name="Zhao W."/>
            <person name="Sun Y."/>
            <person name="Zhang Z."/>
            <person name="Bao J."/>
            <person name="Han Y."/>
            <person name="Dong L."/>
            <person name="Ji J."/>
            <person name="Chen P."/>
            <person name="Wu S."/>
            <person name="Liu J."/>
            <person name="Xiao Y."/>
            <person name="Bu D."/>
            <person name="Tan J."/>
            <person name="Yang L."/>
            <person name="Ye C."/>
            <person name="Zhang J."/>
            <person name="Xu J."/>
            <person name="Zhou Y."/>
            <person name="Yu Y."/>
            <person name="Zhang B."/>
            <person name="Zhuang S."/>
            <person name="Wei H."/>
            <person name="Liu B."/>
            <person name="Lei M."/>
            <person name="Yu H."/>
            <person name="Li Y."/>
            <person name="Xu H."/>
            <person name="Wei S."/>
            <person name="He X."/>
            <person name="Fang L."/>
            <person name="Zhang Z."/>
            <person name="Zhang Y."/>
            <person name="Huang X."/>
            <person name="Su Z."/>
            <person name="Tong W."/>
            <person name="Li J."/>
            <person name="Tong Z."/>
            <person name="Li S."/>
            <person name="Ye J."/>
            <person name="Wang L."/>
            <person name="Fang L."/>
            <person name="Lei T."/>
            <person name="Chen C."/>
            <person name="Chen H."/>
            <person name="Xu Z."/>
            <person name="Li H."/>
            <person name="Huang H."/>
            <person name="Zhang F."/>
            <person name="Xu H."/>
            <person name="Li N."/>
            <person name="Zhao C."/>
            <person name="Li S."/>
            <person name="Dong L."/>
            <person name="Huang Y."/>
            <person name="Li L."/>
            <person name="Xi Y."/>
            <person name="Qi Q."/>
            <person name="Li W."/>
            <person name="Zhang B."/>
            <person name="Hu W."/>
            <person name="Zhang Y."/>
            <person name="Tian X."/>
            <person name="Jiao Y."/>
            <person name="Liang X."/>
            <person name="Jin J."/>
            <person name="Gao L."/>
            <person name="Zheng W."/>
            <person name="Hao B."/>
            <person name="Liu S."/>
            <person name="Wang W."/>
            <person name="Yuan L."/>
            <person name="Cao M."/>
            <person name="McDermott J."/>
            <person name="Samudrala R."/>
            <person name="Wang J."/>
            <person name="Wong G.K."/>
            <person name="Yang H."/>
        </authorList>
    </citation>
    <scope>NUCLEOTIDE SEQUENCE [LARGE SCALE GENOMIC DNA]</scope>
</reference>
<dbReference type="PANTHER" id="PTHR26379:SF497">
    <property type="entry name" value="BTB_POZ DOMAIN CONTAINING PROTEIN"/>
    <property type="match status" value="1"/>
</dbReference>
<dbReference type="Pfam" id="PF22486">
    <property type="entry name" value="MATH_2"/>
    <property type="match status" value="1"/>
</dbReference>
<dbReference type="InterPro" id="IPR008974">
    <property type="entry name" value="TRAF-like"/>
</dbReference>
<gene>
    <name evidence="4" type="ORF">OsJ_34528</name>
</gene>
<dbReference type="InterPro" id="IPR002083">
    <property type="entry name" value="MATH/TRAF_dom"/>
</dbReference>